<sequence length="229" mass="27135">MISTVRNNISELDKPWHLGLMAERDEQGHIKYLLPPEAIPSILAALESREMFTRHREVTIRQVLWISRLHNVVKHKDDLWEIAWHYAFNERISEVSRTDFNTSEYDRRLSNPKELLEYFRSRIPQSDYLTYKKAFKQVTLGIEYEPGLPVDHLVIRDNKVYAPLLIQETPKHLEMPYSAEALLEWVKKEKSVKSIKKLKNGVTVIRFKKTISLGFENKEYNEHLHNLIK</sequence>
<comment type="caution">
    <text evidence="1">The sequence shown here is derived from an EMBL/GenBank/DDBJ whole genome shotgun (WGS) entry which is preliminary data.</text>
</comment>
<dbReference type="AlphaFoldDB" id="X0VQS0"/>
<feature type="non-terminal residue" evidence="1">
    <location>
        <position position="229"/>
    </location>
</feature>
<gene>
    <name evidence="1" type="ORF">S01H1_37706</name>
</gene>
<protein>
    <submittedName>
        <fullName evidence="1">Uncharacterized protein</fullName>
    </submittedName>
</protein>
<name>X0VQS0_9ZZZZ</name>
<reference evidence="1" key="1">
    <citation type="journal article" date="2014" name="Front. Microbiol.">
        <title>High frequency of phylogenetically diverse reductive dehalogenase-homologous genes in deep subseafloor sedimentary metagenomes.</title>
        <authorList>
            <person name="Kawai M."/>
            <person name="Futagami T."/>
            <person name="Toyoda A."/>
            <person name="Takaki Y."/>
            <person name="Nishi S."/>
            <person name="Hori S."/>
            <person name="Arai W."/>
            <person name="Tsubouchi T."/>
            <person name="Morono Y."/>
            <person name="Uchiyama I."/>
            <person name="Ito T."/>
            <person name="Fujiyama A."/>
            <person name="Inagaki F."/>
            <person name="Takami H."/>
        </authorList>
    </citation>
    <scope>NUCLEOTIDE SEQUENCE</scope>
    <source>
        <strain evidence="1">Expedition CK06-06</strain>
    </source>
</reference>
<proteinExistence type="predicted"/>
<accession>X0VQS0</accession>
<dbReference type="EMBL" id="BARS01023688">
    <property type="protein sequence ID" value="GAG13477.1"/>
    <property type="molecule type" value="Genomic_DNA"/>
</dbReference>
<evidence type="ECO:0000313" key="1">
    <source>
        <dbReference type="EMBL" id="GAG13477.1"/>
    </source>
</evidence>
<organism evidence="1">
    <name type="scientific">marine sediment metagenome</name>
    <dbReference type="NCBI Taxonomy" id="412755"/>
    <lineage>
        <taxon>unclassified sequences</taxon>
        <taxon>metagenomes</taxon>
        <taxon>ecological metagenomes</taxon>
    </lineage>
</organism>